<gene>
    <name evidence="2" type="ORF">POVWA2_042690</name>
</gene>
<dbReference type="Proteomes" id="UP000078550">
    <property type="component" value="Unassembled WGS sequence"/>
</dbReference>
<evidence type="ECO:0000256" key="1">
    <source>
        <dbReference type="SAM" id="MobiDB-lite"/>
    </source>
</evidence>
<dbReference type="AlphaFoldDB" id="A0A1A8ZDK0"/>
<protein>
    <submittedName>
        <fullName evidence="2">Uncharacterized protein</fullName>
    </submittedName>
</protein>
<organism evidence="2 3">
    <name type="scientific">Plasmodium ovale wallikeri</name>
    <dbReference type="NCBI Taxonomy" id="864142"/>
    <lineage>
        <taxon>Eukaryota</taxon>
        <taxon>Sar</taxon>
        <taxon>Alveolata</taxon>
        <taxon>Apicomplexa</taxon>
        <taxon>Aconoidasida</taxon>
        <taxon>Haemosporida</taxon>
        <taxon>Plasmodiidae</taxon>
        <taxon>Plasmodium</taxon>
        <taxon>Plasmodium (Plasmodium)</taxon>
    </lineage>
</organism>
<proteinExistence type="predicted"/>
<evidence type="ECO:0000313" key="2">
    <source>
        <dbReference type="EMBL" id="SBT41936.1"/>
    </source>
</evidence>
<reference evidence="3" key="1">
    <citation type="submission" date="2016-05" db="EMBL/GenBank/DDBJ databases">
        <authorList>
            <person name="Naeem Raeece"/>
        </authorList>
    </citation>
    <scope>NUCLEOTIDE SEQUENCE [LARGE SCALE GENOMIC DNA]</scope>
</reference>
<feature type="region of interest" description="Disordered" evidence="1">
    <location>
        <begin position="61"/>
        <end position="89"/>
    </location>
</feature>
<accession>A0A1A8ZDK0</accession>
<evidence type="ECO:0000313" key="3">
    <source>
        <dbReference type="Proteomes" id="UP000078550"/>
    </source>
</evidence>
<sequence>MKNVPKLLPLGEKLRRNGKEEREETTLIFSLLFLFYFSRDLAANERRGKCARRKTSQCKRASAKEPVQTSQCKRASTKVRSGKTGGPFA</sequence>
<name>A0A1A8ZDK0_PLAOA</name>
<dbReference type="EMBL" id="FLRE01000163">
    <property type="protein sequence ID" value="SBT41936.1"/>
    <property type="molecule type" value="Genomic_DNA"/>
</dbReference>